<protein>
    <submittedName>
        <fullName evidence="1">Uncharacterized protein</fullName>
    </submittedName>
</protein>
<gene>
    <name evidence="1" type="ORF">GNI_044390</name>
</gene>
<comment type="caution">
    <text evidence="1">The sequence shown here is derived from an EMBL/GenBank/DDBJ whole genome shotgun (WGS) entry which is preliminary data.</text>
</comment>
<dbReference type="VEuPathDB" id="CryptoDB:GNI_044390"/>
<name>A0A023BA18_GRENI</name>
<reference evidence="1" key="1">
    <citation type="submission" date="2013-12" db="EMBL/GenBank/DDBJ databases">
        <authorList>
            <person name="Omoto C.K."/>
            <person name="Sibley D."/>
            <person name="Venepally P."/>
            <person name="Hadjithomas M."/>
            <person name="Karamycheva S."/>
            <person name="Brunk B."/>
            <person name="Roos D."/>
            <person name="Caler E."/>
            <person name="Lorenzi H."/>
        </authorList>
    </citation>
    <scope>NUCLEOTIDE SEQUENCE</scope>
</reference>
<proteinExistence type="predicted"/>
<accession>A0A023BA18</accession>
<evidence type="ECO:0000313" key="1">
    <source>
        <dbReference type="EMBL" id="EZG76619.1"/>
    </source>
</evidence>
<dbReference type="AlphaFoldDB" id="A0A023BA18"/>
<organism evidence="1 2">
    <name type="scientific">Gregarina niphandrodes</name>
    <name type="common">Septate eugregarine</name>
    <dbReference type="NCBI Taxonomy" id="110365"/>
    <lineage>
        <taxon>Eukaryota</taxon>
        <taxon>Sar</taxon>
        <taxon>Alveolata</taxon>
        <taxon>Apicomplexa</taxon>
        <taxon>Conoidasida</taxon>
        <taxon>Gregarinasina</taxon>
        <taxon>Eugregarinorida</taxon>
        <taxon>Gregarinidae</taxon>
        <taxon>Gregarina</taxon>
    </lineage>
</organism>
<keyword evidence="2" id="KW-1185">Reference proteome</keyword>
<sequence length="128" mass="13894">MHNLNALNAALNVVKNQLVVVCNELNTIPGVDAVALAKLVNCKDGIIAGIDEAYGKLTSQEMDSSSRGKRGGASLEAQRLDYLGQLEIIKQIMNNDISNYLKSAADMVGEGHWDLEQYLVEFGVKNES</sequence>
<dbReference type="RefSeq" id="XP_011129562.1">
    <property type="nucleotide sequence ID" value="XM_011131260.1"/>
</dbReference>
<dbReference type="Proteomes" id="UP000019763">
    <property type="component" value="Unassembled WGS sequence"/>
</dbReference>
<dbReference type="GeneID" id="22911684"/>
<dbReference type="EMBL" id="AFNH02000339">
    <property type="protein sequence ID" value="EZG76619.1"/>
    <property type="molecule type" value="Genomic_DNA"/>
</dbReference>
<evidence type="ECO:0000313" key="2">
    <source>
        <dbReference type="Proteomes" id="UP000019763"/>
    </source>
</evidence>